<dbReference type="InterPro" id="IPR000014">
    <property type="entry name" value="PAS"/>
</dbReference>
<name>A0A5C5VMQ3_9BACT</name>
<dbReference type="AlphaFoldDB" id="A0A5C5VMQ3"/>
<accession>A0A5C5VMQ3</accession>
<dbReference type="OrthoDB" id="221239at2"/>
<dbReference type="EMBL" id="SJPF01000001">
    <property type="protein sequence ID" value="TWT39181.1"/>
    <property type="molecule type" value="Genomic_DNA"/>
</dbReference>
<feature type="domain" description="PAS" evidence="1">
    <location>
        <begin position="47"/>
        <end position="143"/>
    </location>
</feature>
<reference evidence="2 3" key="1">
    <citation type="submission" date="2019-02" db="EMBL/GenBank/DDBJ databases">
        <title>Deep-cultivation of Planctomycetes and their phenomic and genomic characterization uncovers novel biology.</title>
        <authorList>
            <person name="Wiegand S."/>
            <person name="Jogler M."/>
            <person name="Boedeker C."/>
            <person name="Pinto D."/>
            <person name="Vollmers J."/>
            <person name="Rivas-Marin E."/>
            <person name="Kohn T."/>
            <person name="Peeters S.H."/>
            <person name="Heuer A."/>
            <person name="Rast P."/>
            <person name="Oberbeckmann S."/>
            <person name="Bunk B."/>
            <person name="Jeske O."/>
            <person name="Meyerdierks A."/>
            <person name="Storesund J.E."/>
            <person name="Kallscheuer N."/>
            <person name="Luecker S."/>
            <person name="Lage O.M."/>
            <person name="Pohl T."/>
            <person name="Merkel B.J."/>
            <person name="Hornburger P."/>
            <person name="Mueller R.-W."/>
            <person name="Bruemmer F."/>
            <person name="Labrenz M."/>
            <person name="Spormann A.M."/>
            <person name="Op Den Camp H."/>
            <person name="Overmann J."/>
            <person name="Amann R."/>
            <person name="Jetten M.S.M."/>
            <person name="Mascher T."/>
            <person name="Medema M.H."/>
            <person name="Devos D.P."/>
            <person name="Kaster A.-K."/>
            <person name="Ovreas L."/>
            <person name="Rohde M."/>
            <person name="Galperin M.Y."/>
            <person name="Jogler C."/>
        </authorList>
    </citation>
    <scope>NUCLEOTIDE SEQUENCE [LARGE SCALE GENOMIC DNA]</scope>
    <source>
        <strain evidence="2 3">Enr8</strain>
    </source>
</reference>
<dbReference type="SUPFAM" id="SSF55785">
    <property type="entry name" value="PYP-like sensor domain (PAS domain)"/>
    <property type="match status" value="1"/>
</dbReference>
<dbReference type="Pfam" id="PF13426">
    <property type="entry name" value="PAS_9"/>
    <property type="match status" value="1"/>
</dbReference>
<evidence type="ECO:0000313" key="2">
    <source>
        <dbReference type="EMBL" id="TWT39181.1"/>
    </source>
</evidence>
<dbReference type="RefSeq" id="WP_146429372.1">
    <property type="nucleotide sequence ID" value="NZ_SJPF01000001.1"/>
</dbReference>
<evidence type="ECO:0000313" key="3">
    <source>
        <dbReference type="Proteomes" id="UP000318878"/>
    </source>
</evidence>
<gene>
    <name evidence="2" type="primary">bdlA_2</name>
    <name evidence="2" type="ORF">Enr8_08770</name>
</gene>
<organism evidence="2 3">
    <name type="scientific">Blastopirellula retiformator</name>
    <dbReference type="NCBI Taxonomy" id="2527970"/>
    <lineage>
        <taxon>Bacteria</taxon>
        <taxon>Pseudomonadati</taxon>
        <taxon>Planctomycetota</taxon>
        <taxon>Planctomycetia</taxon>
        <taxon>Pirellulales</taxon>
        <taxon>Pirellulaceae</taxon>
        <taxon>Blastopirellula</taxon>
    </lineage>
</organism>
<dbReference type="Proteomes" id="UP000318878">
    <property type="component" value="Unassembled WGS sequence"/>
</dbReference>
<dbReference type="Gene3D" id="3.30.450.20">
    <property type="entry name" value="PAS domain"/>
    <property type="match status" value="2"/>
</dbReference>
<comment type="caution">
    <text evidence="2">The sequence shown here is derived from an EMBL/GenBank/DDBJ whole genome shotgun (WGS) entry which is preliminary data.</text>
</comment>
<keyword evidence="3" id="KW-1185">Reference proteome</keyword>
<proteinExistence type="predicted"/>
<dbReference type="InterPro" id="IPR035965">
    <property type="entry name" value="PAS-like_dom_sf"/>
</dbReference>
<sequence>MLGIIASRWFSSTRSETETPLSNSEYHEPRGFSDAVRRSTTIVEFSLEGTILSANEKLLHLAGYRLGEIEGRNHRFLLDSEQADSPNFARCWESLRLGQAVEEQFPYITKHGRPLHLQGVYNPLLGADGRPTKIVAILNDITQLVGDKQSTDQAAYMLDNIPLNVMFADRDLVILYINRSSRETLTKLRGLLPISVDQIVGAEIDQFHQRRLLADPNNLPVKTQFPLGPETIELMVHPVFDSQQNYVGAAIEEQSTIITGMKATAEDLVHLSGQLTKL</sequence>
<protein>
    <submittedName>
        <fullName evidence="2">Biofilm dispersion protein BdlA</fullName>
    </submittedName>
</protein>
<evidence type="ECO:0000259" key="1">
    <source>
        <dbReference type="Pfam" id="PF13426"/>
    </source>
</evidence>
<dbReference type="CDD" id="cd00130">
    <property type="entry name" value="PAS"/>
    <property type="match status" value="1"/>
</dbReference>
<dbReference type="NCBIfam" id="TIGR00229">
    <property type="entry name" value="sensory_box"/>
    <property type="match status" value="1"/>
</dbReference>